<protein>
    <submittedName>
        <fullName evidence="1">Uncharacterized protein</fullName>
    </submittedName>
</protein>
<organism evidence="1">
    <name type="scientific">marine sediment metagenome</name>
    <dbReference type="NCBI Taxonomy" id="412755"/>
    <lineage>
        <taxon>unclassified sequences</taxon>
        <taxon>metagenomes</taxon>
        <taxon>ecological metagenomes</taxon>
    </lineage>
</organism>
<accession>X1LX61</accession>
<dbReference type="AlphaFoldDB" id="X1LX61"/>
<name>X1LX61_9ZZZZ</name>
<dbReference type="EMBL" id="BARV01011361">
    <property type="protein sequence ID" value="GAI06990.1"/>
    <property type="molecule type" value="Genomic_DNA"/>
</dbReference>
<reference evidence="1" key="1">
    <citation type="journal article" date="2014" name="Front. Microbiol.">
        <title>High frequency of phylogenetically diverse reductive dehalogenase-homologous genes in deep subseafloor sedimentary metagenomes.</title>
        <authorList>
            <person name="Kawai M."/>
            <person name="Futagami T."/>
            <person name="Toyoda A."/>
            <person name="Takaki Y."/>
            <person name="Nishi S."/>
            <person name="Hori S."/>
            <person name="Arai W."/>
            <person name="Tsubouchi T."/>
            <person name="Morono Y."/>
            <person name="Uchiyama I."/>
            <person name="Ito T."/>
            <person name="Fujiyama A."/>
            <person name="Inagaki F."/>
            <person name="Takami H."/>
        </authorList>
    </citation>
    <scope>NUCLEOTIDE SEQUENCE</scope>
    <source>
        <strain evidence="1">Expedition CK06-06</strain>
    </source>
</reference>
<evidence type="ECO:0000313" key="1">
    <source>
        <dbReference type="EMBL" id="GAI06990.1"/>
    </source>
</evidence>
<gene>
    <name evidence="1" type="ORF">S06H3_21582</name>
</gene>
<comment type="caution">
    <text evidence="1">The sequence shown here is derived from an EMBL/GenBank/DDBJ whole genome shotgun (WGS) entry which is preliminary data.</text>
</comment>
<sequence>MILAILAIFVPVILYVIGHKIKELSYLDFVTLGNNHSNISLYRTLFKLAITISNMVYL</sequence>
<proteinExistence type="predicted"/>